<dbReference type="PANTHER" id="PTHR10869:SF226">
    <property type="entry name" value="PROLYL 4-HYDROXYLASE ALPHA SUBUNIT DOMAIN-CONTAINING PROTEIN"/>
    <property type="match status" value="1"/>
</dbReference>
<dbReference type="InterPro" id="IPR044862">
    <property type="entry name" value="Pro_4_hyd_alph_FE2OG_OXY"/>
</dbReference>
<feature type="domain" description="Fe2OG dioxygenase" evidence="7">
    <location>
        <begin position="401"/>
        <end position="512"/>
    </location>
</feature>
<keyword evidence="9" id="KW-1185">Reference proteome</keyword>
<dbReference type="GO" id="GO:0031418">
    <property type="term" value="F:L-ascorbic acid binding"/>
    <property type="evidence" value="ECO:0007669"/>
    <property type="project" value="InterPro"/>
</dbReference>
<keyword evidence="3" id="KW-0223">Dioxygenase</keyword>
<dbReference type="EMBL" id="CAICTM010000358">
    <property type="protein sequence ID" value="CAB9508751.1"/>
    <property type="molecule type" value="Genomic_DNA"/>
</dbReference>
<evidence type="ECO:0000259" key="7">
    <source>
        <dbReference type="PROSITE" id="PS51471"/>
    </source>
</evidence>
<evidence type="ECO:0000256" key="4">
    <source>
        <dbReference type="ARBA" id="ARBA00023002"/>
    </source>
</evidence>
<dbReference type="Proteomes" id="UP001153069">
    <property type="component" value="Unassembled WGS sequence"/>
</dbReference>
<dbReference type="Gene3D" id="2.60.120.620">
    <property type="entry name" value="q2cbj1_9rhob like domain"/>
    <property type="match status" value="1"/>
</dbReference>
<feature type="chain" id="PRO_5040511865" evidence="6">
    <location>
        <begin position="30"/>
        <end position="518"/>
    </location>
</feature>
<dbReference type="GO" id="GO:0005506">
    <property type="term" value="F:iron ion binding"/>
    <property type="evidence" value="ECO:0007669"/>
    <property type="project" value="InterPro"/>
</dbReference>
<dbReference type="SMART" id="SM00702">
    <property type="entry name" value="P4Hc"/>
    <property type="match status" value="1"/>
</dbReference>
<dbReference type="PANTHER" id="PTHR10869">
    <property type="entry name" value="PROLYL 4-HYDROXYLASE ALPHA SUBUNIT"/>
    <property type="match status" value="1"/>
</dbReference>
<dbReference type="GO" id="GO:0005783">
    <property type="term" value="C:endoplasmic reticulum"/>
    <property type="evidence" value="ECO:0007669"/>
    <property type="project" value="TreeGrafter"/>
</dbReference>
<dbReference type="InterPro" id="IPR045054">
    <property type="entry name" value="P4HA-like"/>
</dbReference>
<dbReference type="Pfam" id="PF13640">
    <property type="entry name" value="2OG-FeII_Oxy_3"/>
    <property type="match status" value="1"/>
</dbReference>
<evidence type="ECO:0000313" key="9">
    <source>
        <dbReference type="Proteomes" id="UP001153069"/>
    </source>
</evidence>
<keyword evidence="2" id="KW-0479">Metal-binding</keyword>
<keyword evidence="5" id="KW-0408">Iron</keyword>
<proteinExistence type="predicted"/>
<feature type="signal peptide" evidence="6">
    <location>
        <begin position="1"/>
        <end position="29"/>
    </location>
</feature>
<evidence type="ECO:0000256" key="1">
    <source>
        <dbReference type="ARBA" id="ARBA00001961"/>
    </source>
</evidence>
<name>A0A9N8HC07_9STRA</name>
<evidence type="ECO:0000313" key="8">
    <source>
        <dbReference type="EMBL" id="CAB9508751.1"/>
    </source>
</evidence>
<evidence type="ECO:0000256" key="2">
    <source>
        <dbReference type="ARBA" id="ARBA00022723"/>
    </source>
</evidence>
<comment type="caution">
    <text evidence="8">The sequence shown here is derived from an EMBL/GenBank/DDBJ whole genome shotgun (WGS) entry which is preliminary data.</text>
</comment>
<dbReference type="AlphaFoldDB" id="A0A9N8HC07"/>
<sequence>MLWLSHRRITVFLAVVIGSLILLPISISAQQETTENDDTSGTPHPHADSCSWTGGACEWDYNMQMMTATFLNDKKETFYAYVEPDVSTFYNQSEGQLQPVQPDFTGMFVKFVNMGPKMVRVLWIPNGNTAKDPLEICDIEPFGSCGTASYPSQHFQLAWPDNLDLVLERFTTKPGKNVYVYDAFRGSYEKAYRKLKPEDFQHYMMQYNNNLFNKHYKEKTGREWLALYGQKFPPRFHMWQADSLGQTHVVTTKEIHFVEYPPEEELAKGVSLYGPRPEEITRNRKHRDTHATMELHLTVLSCAPRVFEIKHFLSDLEVDHLLKVAEQKNLETSTTRAGDYAKVTQEESTRTSTNTWIGRHQDIILDAIYRRAADVMKIDERLFRRRRKTEIPEFTESMVDISESLQLVHYDVGQQYTPHHDFAMPRLVKGQPSRFATLLLYLNDEGLRGGETTFPMWRNAETSKRLDVKPEKGKALLFYNLLPDGNYDELSMHAARPVLQGEKWLANLWVWDPVLAHG</sequence>
<dbReference type="PROSITE" id="PS51471">
    <property type="entry name" value="FE2OG_OXY"/>
    <property type="match status" value="1"/>
</dbReference>
<comment type="cofactor">
    <cofactor evidence="1">
        <name>L-ascorbate</name>
        <dbReference type="ChEBI" id="CHEBI:38290"/>
    </cofactor>
</comment>
<organism evidence="8 9">
    <name type="scientific">Seminavis robusta</name>
    <dbReference type="NCBI Taxonomy" id="568900"/>
    <lineage>
        <taxon>Eukaryota</taxon>
        <taxon>Sar</taxon>
        <taxon>Stramenopiles</taxon>
        <taxon>Ochrophyta</taxon>
        <taxon>Bacillariophyta</taxon>
        <taxon>Bacillariophyceae</taxon>
        <taxon>Bacillariophycidae</taxon>
        <taxon>Naviculales</taxon>
        <taxon>Naviculaceae</taxon>
        <taxon>Seminavis</taxon>
    </lineage>
</organism>
<evidence type="ECO:0000256" key="3">
    <source>
        <dbReference type="ARBA" id="ARBA00022964"/>
    </source>
</evidence>
<protein>
    <submittedName>
        <fullName evidence="8">Probable prolyl 4-hydroxylase</fullName>
    </submittedName>
</protein>
<gene>
    <name evidence="8" type="ORF">SEMRO_359_G126020.1</name>
</gene>
<evidence type="ECO:0000256" key="6">
    <source>
        <dbReference type="SAM" id="SignalP"/>
    </source>
</evidence>
<keyword evidence="6" id="KW-0732">Signal</keyword>
<reference evidence="8" key="1">
    <citation type="submission" date="2020-06" db="EMBL/GenBank/DDBJ databases">
        <authorList>
            <consortium name="Plant Systems Biology data submission"/>
        </authorList>
    </citation>
    <scope>NUCLEOTIDE SEQUENCE</scope>
    <source>
        <strain evidence="8">D6</strain>
    </source>
</reference>
<accession>A0A9N8HC07</accession>
<dbReference type="OrthoDB" id="420380at2759"/>
<dbReference type="GO" id="GO:0004656">
    <property type="term" value="F:procollagen-proline 4-dioxygenase activity"/>
    <property type="evidence" value="ECO:0007669"/>
    <property type="project" value="TreeGrafter"/>
</dbReference>
<keyword evidence="4" id="KW-0560">Oxidoreductase</keyword>
<dbReference type="InterPro" id="IPR005123">
    <property type="entry name" value="Oxoglu/Fe-dep_dioxygenase_dom"/>
</dbReference>
<dbReference type="InterPro" id="IPR006620">
    <property type="entry name" value="Pro_4_hyd_alph"/>
</dbReference>
<evidence type="ECO:0000256" key="5">
    <source>
        <dbReference type="ARBA" id="ARBA00023004"/>
    </source>
</evidence>